<evidence type="ECO:0000313" key="2">
    <source>
        <dbReference type="Proteomes" id="UP000711614"/>
    </source>
</evidence>
<name>A0ABS4YTC1_9MICC</name>
<gene>
    <name evidence="1" type="ORF">JOF48_000843</name>
</gene>
<comment type="caution">
    <text evidence="1">The sequence shown here is derived from an EMBL/GenBank/DDBJ whole genome shotgun (WGS) entry which is preliminary data.</text>
</comment>
<accession>A0ABS4YTC1</accession>
<sequence>MDWQIVDKSRVEIAAGHLKLPFAASRFLSSMNFKNSLDTSIWVRGFMTSDSKWWTEFDLAPGFRHLAR</sequence>
<reference evidence="1 2" key="1">
    <citation type="submission" date="2021-03" db="EMBL/GenBank/DDBJ databases">
        <title>Sequencing the genomes of 1000 actinobacteria strains.</title>
        <authorList>
            <person name="Klenk H.-P."/>
        </authorList>
    </citation>
    <scope>NUCLEOTIDE SEQUENCE [LARGE SCALE GENOMIC DNA]</scope>
    <source>
        <strain evidence="1 2">DSM 16005</strain>
    </source>
</reference>
<proteinExistence type="predicted"/>
<dbReference type="EMBL" id="JAGIOI010000001">
    <property type="protein sequence ID" value="MBP2412044.1"/>
    <property type="molecule type" value="Genomic_DNA"/>
</dbReference>
<keyword evidence="2" id="KW-1185">Reference proteome</keyword>
<dbReference type="Proteomes" id="UP000711614">
    <property type="component" value="Unassembled WGS sequence"/>
</dbReference>
<protein>
    <submittedName>
        <fullName evidence="1">Uncharacterized protein</fullName>
    </submittedName>
</protein>
<evidence type="ECO:0000313" key="1">
    <source>
        <dbReference type="EMBL" id="MBP2412044.1"/>
    </source>
</evidence>
<organism evidence="1 2">
    <name type="scientific">Arthrobacter stackebrandtii</name>
    <dbReference type="NCBI Taxonomy" id="272161"/>
    <lineage>
        <taxon>Bacteria</taxon>
        <taxon>Bacillati</taxon>
        <taxon>Actinomycetota</taxon>
        <taxon>Actinomycetes</taxon>
        <taxon>Micrococcales</taxon>
        <taxon>Micrococcaceae</taxon>
        <taxon>Arthrobacter</taxon>
    </lineage>
</organism>